<feature type="compositionally biased region" description="Polar residues" evidence="1">
    <location>
        <begin position="42"/>
        <end position="52"/>
    </location>
</feature>
<evidence type="ECO:0008006" key="4">
    <source>
        <dbReference type="Google" id="ProtNLM"/>
    </source>
</evidence>
<dbReference type="Proteomes" id="UP000823749">
    <property type="component" value="Chromosome 7"/>
</dbReference>
<evidence type="ECO:0000313" key="3">
    <source>
        <dbReference type="Proteomes" id="UP000823749"/>
    </source>
</evidence>
<name>A0AAV6JPL7_9ERIC</name>
<comment type="caution">
    <text evidence="2">The sequence shown here is derived from an EMBL/GenBank/DDBJ whole genome shotgun (WGS) entry which is preliminary data.</text>
</comment>
<dbReference type="EMBL" id="JACTNZ010000007">
    <property type="protein sequence ID" value="KAG5541757.1"/>
    <property type="molecule type" value="Genomic_DNA"/>
</dbReference>
<gene>
    <name evidence="2" type="ORF">RHGRI_021550</name>
</gene>
<evidence type="ECO:0000313" key="2">
    <source>
        <dbReference type="EMBL" id="KAG5541757.1"/>
    </source>
</evidence>
<protein>
    <recommendedName>
        <fullName evidence="4">RNA polymerase II second largest subunit</fullName>
    </recommendedName>
</protein>
<keyword evidence="3" id="KW-1185">Reference proteome</keyword>
<reference evidence="2" key="1">
    <citation type="submission" date="2020-08" db="EMBL/GenBank/DDBJ databases">
        <title>Plant Genome Project.</title>
        <authorList>
            <person name="Zhang R.-G."/>
        </authorList>
    </citation>
    <scope>NUCLEOTIDE SEQUENCE</scope>
    <source>
        <strain evidence="2">WSP0</strain>
        <tissue evidence="2">Leaf</tissue>
    </source>
</reference>
<dbReference type="AlphaFoldDB" id="A0AAV6JPL7"/>
<feature type="region of interest" description="Disordered" evidence="1">
    <location>
        <begin position="1"/>
        <end position="65"/>
    </location>
</feature>
<evidence type="ECO:0000256" key="1">
    <source>
        <dbReference type="SAM" id="MobiDB-lite"/>
    </source>
</evidence>
<proteinExistence type="predicted"/>
<sequence>MHVMGGTSVDDASSWTNRLKKGKGTSFMSWSQWRMGSGRASPKSTPSGTAANLKSGRPSRAFGPRAWRYRRPTYSLTTKVM</sequence>
<organism evidence="2 3">
    <name type="scientific">Rhododendron griersonianum</name>
    <dbReference type="NCBI Taxonomy" id="479676"/>
    <lineage>
        <taxon>Eukaryota</taxon>
        <taxon>Viridiplantae</taxon>
        <taxon>Streptophyta</taxon>
        <taxon>Embryophyta</taxon>
        <taxon>Tracheophyta</taxon>
        <taxon>Spermatophyta</taxon>
        <taxon>Magnoliopsida</taxon>
        <taxon>eudicotyledons</taxon>
        <taxon>Gunneridae</taxon>
        <taxon>Pentapetalae</taxon>
        <taxon>asterids</taxon>
        <taxon>Ericales</taxon>
        <taxon>Ericaceae</taxon>
        <taxon>Ericoideae</taxon>
        <taxon>Rhodoreae</taxon>
        <taxon>Rhododendron</taxon>
    </lineage>
</organism>
<accession>A0AAV6JPL7</accession>